<dbReference type="InterPro" id="IPR015422">
    <property type="entry name" value="PyrdxlP-dep_Trfase_small"/>
</dbReference>
<dbReference type="AlphaFoldDB" id="A0A7J7KCI1"/>
<dbReference type="EMBL" id="VXIV02000811">
    <property type="protein sequence ID" value="KAF6035903.1"/>
    <property type="molecule type" value="Genomic_DNA"/>
</dbReference>
<comment type="caution">
    <text evidence="1">The sequence shown here is derived from an EMBL/GenBank/DDBJ whole genome shotgun (WGS) entry which is preliminary data.</text>
</comment>
<evidence type="ECO:0000313" key="1">
    <source>
        <dbReference type="EMBL" id="KAF6035903.1"/>
    </source>
</evidence>
<dbReference type="Gene3D" id="3.40.640.10">
    <property type="entry name" value="Type I PLP-dependent aspartate aminotransferase-like (Major domain)"/>
    <property type="match status" value="1"/>
</dbReference>
<organism evidence="1 2">
    <name type="scientific">Bugula neritina</name>
    <name type="common">Brown bryozoan</name>
    <name type="synonym">Sertularia neritina</name>
    <dbReference type="NCBI Taxonomy" id="10212"/>
    <lineage>
        <taxon>Eukaryota</taxon>
        <taxon>Metazoa</taxon>
        <taxon>Spiralia</taxon>
        <taxon>Lophotrochozoa</taxon>
        <taxon>Bryozoa</taxon>
        <taxon>Gymnolaemata</taxon>
        <taxon>Cheilostomatida</taxon>
        <taxon>Flustrina</taxon>
        <taxon>Buguloidea</taxon>
        <taxon>Bugulidae</taxon>
        <taxon>Bugula</taxon>
    </lineage>
</organism>
<sequence length="87" mass="10241">MNGHYSKCDFFNYKRKDLAKYGNASNLQLNEKIKEMQKRGEQVYHMSFGQSPFPLAEEMVAALKKHAYRHDYVSMNGECEAEYYVTM</sequence>
<keyword evidence="2" id="KW-1185">Reference proteome</keyword>
<reference evidence="1" key="1">
    <citation type="submission" date="2020-06" db="EMBL/GenBank/DDBJ databases">
        <title>Draft genome of Bugula neritina, a colonial animal packing powerful symbionts and potential medicines.</title>
        <authorList>
            <person name="Rayko M."/>
        </authorList>
    </citation>
    <scope>NUCLEOTIDE SEQUENCE [LARGE SCALE GENOMIC DNA]</scope>
    <source>
        <strain evidence="1">Kwan_BN1</strain>
    </source>
</reference>
<dbReference type="OrthoDB" id="7042322at2759"/>
<dbReference type="InterPro" id="IPR015421">
    <property type="entry name" value="PyrdxlP-dep_Trfase_major"/>
</dbReference>
<dbReference type="Gene3D" id="3.90.1150.10">
    <property type="entry name" value="Aspartate Aminotransferase, domain 1"/>
    <property type="match status" value="1"/>
</dbReference>
<gene>
    <name evidence="1" type="ORF">EB796_005789</name>
</gene>
<protein>
    <submittedName>
        <fullName evidence="1">Uncharacterized protein</fullName>
    </submittedName>
</protein>
<dbReference type="Proteomes" id="UP000593567">
    <property type="component" value="Unassembled WGS sequence"/>
</dbReference>
<name>A0A7J7KCI1_BUGNE</name>
<accession>A0A7J7KCI1</accession>
<evidence type="ECO:0000313" key="2">
    <source>
        <dbReference type="Proteomes" id="UP000593567"/>
    </source>
</evidence>
<proteinExistence type="predicted"/>